<proteinExistence type="predicted"/>
<feature type="domain" description="Reverse transcriptase zinc-binding" evidence="1">
    <location>
        <begin position="45"/>
        <end position="125"/>
    </location>
</feature>
<dbReference type="Pfam" id="PF13966">
    <property type="entry name" value="zf-RVT"/>
    <property type="match status" value="1"/>
</dbReference>
<protein>
    <recommendedName>
        <fullName evidence="1">Reverse transcriptase zinc-binding domain-containing protein</fullName>
    </recommendedName>
</protein>
<gene>
    <name evidence="2" type="ORF">LUZ61_013830</name>
</gene>
<evidence type="ECO:0000313" key="2">
    <source>
        <dbReference type="EMBL" id="KAJ3684666.1"/>
    </source>
</evidence>
<dbReference type="AlphaFoldDB" id="A0AAD5Z2X2"/>
<keyword evidence="3" id="KW-1185">Reference proteome</keyword>
<reference evidence="2 3" key="1">
    <citation type="journal article" date="2022" name="Cell">
        <title>Repeat-based holocentromeres influence genome architecture and karyotype evolution.</title>
        <authorList>
            <person name="Hofstatter P.G."/>
            <person name="Thangavel G."/>
            <person name="Lux T."/>
            <person name="Neumann P."/>
            <person name="Vondrak T."/>
            <person name="Novak P."/>
            <person name="Zhang M."/>
            <person name="Costa L."/>
            <person name="Castellani M."/>
            <person name="Scott A."/>
            <person name="Toegelov H."/>
            <person name="Fuchs J."/>
            <person name="Mata-Sucre Y."/>
            <person name="Dias Y."/>
            <person name="Vanzela A.L.L."/>
            <person name="Huettel B."/>
            <person name="Almeida C.C.S."/>
            <person name="Simkova H."/>
            <person name="Souza G."/>
            <person name="Pedrosa-Harand A."/>
            <person name="Macas J."/>
            <person name="Mayer K.F.X."/>
            <person name="Houben A."/>
            <person name="Marques A."/>
        </authorList>
    </citation>
    <scope>NUCLEOTIDE SEQUENCE [LARGE SCALE GENOMIC DNA]</scope>
    <source>
        <strain evidence="2">RhyTen1mFocal</strain>
    </source>
</reference>
<evidence type="ECO:0000259" key="1">
    <source>
        <dbReference type="Pfam" id="PF13966"/>
    </source>
</evidence>
<dbReference type="EMBL" id="JAMRDG010000002">
    <property type="protein sequence ID" value="KAJ3684666.1"/>
    <property type="molecule type" value="Genomic_DNA"/>
</dbReference>
<evidence type="ECO:0000313" key="3">
    <source>
        <dbReference type="Proteomes" id="UP001210211"/>
    </source>
</evidence>
<dbReference type="Proteomes" id="UP001210211">
    <property type="component" value="Unassembled WGS sequence"/>
</dbReference>
<comment type="caution">
    <text evidence="2">The sequence shown here is derived from an EMBL/GenBank/DDBJ whole genome shotgun (WGS) entry which is preliminary data.</text>
</comment>
<name>A0AAD5Z2X2_9POAL</name>
<dbReference type="InterPro" id="IPR026960">
    <property type="entry name" value="RVT-Znf"/>
</dbReference>
<sequence length="215" mass="24426">MTNSFSAYQQLNSLLHLINSSLQTLPITQLHLPDQLIFSLTNKLFSSATFYKFLTLHPKITSSLNLVWSLEVPPRVKTFIWLLLQNKLATIDNLQKRGLMLVNICTLCKAACETAFHITNSCPYFMHTLHLVLFLSGTPATYPSYPATMQLALLSKETSTIYKQLLAISYYFIWKERCGRIFREVSNTPSISANLILQEWSFSQLLKGVESPALS</sequence>
<organism evidence="2 3">
    <name type="scientific">Rhynchospora tenuis</name>
    <dbReference type="NCBI Taxonomy" id="198213"/>
    <lineage>
        <taxon>Eukaryota</taxon>
        <taxon>Viridiplantae</taxon>
        <taxon>Streptophyta</taxon>
        <taxon>Embryophyta</taxon>
        <taxon>Tracheophyta</taxon>
        <taxon>Spermatophyta</taxon>
        <taxon>Magnoliopsida</taxon>
        <taxon>Liliopsida</taxon>
        <taxon>Poales</taxon>
        <taxon>Cyperaceae</taxon>
        <taxon>Cyperoideae</taxon>
        <taxon>Rhynchosporeae</taxon>
        <taxon>Rhynchospora</taxon>
    </lineage>
</organism>
<accession>A0AAD5Z2X2</accession>